<keyword evidence="3" id="KW-1185">Reference proteome</keyword>
<dbReference type="AlphaFoldDB" id="A0A3S5ALT8"/>
<comment type="caution">
    <text evidence="2">The sequence shown here is derived from an EMBL/GenBank/DDBJ whole genome shotgun (WGS) entry which is preliminary data.</text>
</comment>
<protein>
    <submittedName>
        <fullName evidence="2">Uncharacterized protein</fullName>
    </submittedName>
</protein>
<accession>A0A3S5ALT8</accession>
<feature type="compositionally biased region" description="Basic and acidic residues" evidence="1">
    <location>
        <begin position="95"/>
        <end position="108"/>
    </location>
</feature>
<dbReference type="EMBL" id="CAAALY010084068">
    <property type="protein sequence ID" value="VEL26982.1"/>
    <property type="molecule type" value="Genomic_DNA"/>
</dbReference>
<gene>
    <name evidence="2" type="ORF">PXEA_LOCUS20422</name>
</gene>
<evidence type="ECO:0000256" key="1">
    <source>
        <dbReference type="SAM" id="MobiDB-lite"/>
    </source>
</evidence>
<proteinExistence type="predicted"/>
<sequence length="119" mass="12811">MRECVMTTFFLQIVSLSVSRRCHSSANTSIVRCSRCRSRARKRASSAALHTSSSSAARYSGVSRRGLLEGAFANASVDDVGDVVWNVAACIEGDRRPWDKHEGGDTGDRSAGGLSERTS</sequence>
<evidence type="ECO:0000313" key="2">
    <source>
        <dbReference type="EMBL" id="VEL26982.1"/>
    </source>
</evidence>
<name>A0A3S5ALT8_9PLAT</name>
<reference evidence="2" key="1">
    <citation type="submission" date="2018-11" db="EMBL/GenBank/DDBJ databases">
        <authorList>
            <consortium name="Pathogen Informatics"/>
        </authorList>
    </citation>
    <scope>NUCLEOTIDE SEQUENCE</scope>
</reference>
<evidence type="ECO:0000313" key="3">
    <source>
        <dbReference type="Proteomes" id="UP000784294"/>
    </source>
</evidence>
<dbReference type="Proteomes" id="UP000784294">
    <property type="component" value="Unassembled WGS sequence"/>
</dbReference>
<organism evidence="2 3">
    <name type="scientific">Protopolystoma xenopodis</name>
    <dbReference type="NCBI Taxonomy" id="117903"/>
    <lineage>
        <taxon>Eukaryota</taxon>
        <taxon>Metazoa</taxon>
        <taxon>Spiralia</taxon>
        <taxon>Lophotrochozoa</taxon>
        <taxon>Platyhelminthes</taxon>
        <taxon>Monogenea</taxon>
        <taxon>Polyopisthocotylea</taxon>
        <taxon>Polystomatidea</taxon>
        <taxon>Polystomatidae</taxon>
        <taxon>Protopolystoma</taxon>
    </lineage>
</organism>
<feature type="region of interest" description="Disordered" evidence="1">
    <location>
        <begin position="95"/>
        <end position="119"/>
    </location>
</feature>